<dbReference type="OrthoDB" id="446789at2759"/>
<feature type="coiled-coil region" evidence="3">
    <location>
        <begin position="14"/>
        <end position="48"/>
    </location>
</feature>
<sequence length="338" mass="38996">MEHSDEDTELDPRIQIELEKLNTTTDEINKLEVEYDEENKTFRMLLNECTRRLKVLSKKLGSCIEKARPYYELLEVAKKSQQECHEAAALYKKAHGIHAAAKETVALAEQQFLTNQHEWQFDNAWQEMLNHATMKVMEAETKKAECGRDHQRKALACKEIEEKLKFHEEKFHRSIIKARPYFDEKSLCQDQLNTQKSRIGSLKQEILNSKQSYSQTLKNLEQISNEIHLKRQGKSQENDMLRGPREPGVGAELTSNFEEIPLTKQYASLPDISVELDKFDRCCSGVASSSVSERDESELTPDDVDVLFSKLDIRPVEGTSDNTFVSEVYVEKSKNNVY</sequence>
<evidence type="ECO:0000256" key="2">
    <source>
        <dbReference type="ARBA" id="ARBA00023054"/>
    </source>
</evidence>
<gene>
    <name evidence="4" type="ORF">PHYEVI_LOCUS6886</name>
</gene>
<evidence type="ECO:0000256" key="3">
    <source>
        <dbReference type="SAM" id="Coils"/>
    </source>
</evidence>
<dbReference type="PANTHER" id="PTHR19423:SF1">
    <property type="entry name" value="SH3 DOMAIN-BINDING PROTEIN 5"/>
    <property type="match status" value="1"/>
</dbReference>
<dbReference type="GO" id="GO:0005737">
    <property type="term" value="C:cytoplasm"/>
    <property type="evidence" value="ECO:0007669"/>
    <property type="project" value="TreeGrafter"/>
</dbReference>
<accession>A0A9N9TPD1</accession>
<proteinExistence type="inferred from homology"/>
<dbReference type="GO" id="GO:0004860">
    <property type="term" value="F:protein kinase inhibitor activity"/>
    <property type="evidence" value="ECO:0007669"/>
    <property type="project" value="TreeGrafter"/>
</dbReference>
<evidence type="ECO:0008006" key="6">
    <source>
        <dbReference type="Google" id="ProtNLM"/>
    </source>
</evidence>
<dbReference type="Proteomes" id="UP001153712">
    <property type="component" value="Chromosome 3"/>
</dbReference>
<comment type="similarity">
    <text evidence="1">Belongs to the SH3BP5 family.</text>
</comment>
<evidence type="ECO:0000256" key="1">
    <source>
        <dbReference type="ARBA" id="ARBA00007796"/>
    </source>
</evidence>
<protein>
    <recommendedName>
        <fullName evidence="6">SH3 domain-binding protein 5-like protein</fullName>
    </recommendedName>
</protein>
<organism evidence="4 5">
    <name type="scientific">Phyllotreta striolata</name>
    <name type="common">Striped flea beetle</name>
    <name type="synonym">Crioceris striolata</name>
    <dbReference type="NCBI Taxonomy" id="444603"/>
    <lineage>
        <taxon>Eukaryota</taxon>
        <taxon>Metazoa</taxon>
        <taxon>Ecdysozoa</taxon>
        <taxon>Arthropoda</taxon>
        <taxon>Hexapoda</taxon>
        <taxon>Insecta</taxon>
        <taxon>Pterygota</taxon>
        <taxon>Neoptera</taxon>
        <taxon>Endopterygota</taxon>
        <taxon>Coleoptera</taxon>
        <taxon>Polyphaga</taxon>
        <taxon>Cucujiformia</taxon>
        <taxon>Chrysomeloidea</taxon>
        <taxon>Chrysomelidae</taxon>
        <taxon>Galerucinae</taxon>
        <taxon>Alticini</taxon>
        <taxon>Phyllotreta</taxon>
    </lineage>
</organism>
<name>A0A9N9TPD1_PHYSR</name>
<dbReference type="PANTHER" id="PTHR19423">
    <property type="entry name" value="SH3 DOMAIN-BINDING PROTEIN 5"/>
    <property type="match status" value="1"/>
</dbReference>
<keyword evidence="2 3" id="KW-0175">Coiled coil</keyword>
<dbReference type="GO" id="GO:0035556">
    <property type="term" value="P:intracellular signal transduction"/>
    <property type="evidence" value="ECO:0007669"/>
    <property type="project" value="InterPro"/>
</dbReference>
<dbReference type="AlphaFoldDB" id="A0A9N9TPD1"/>
<reference evidence="4" key="1">
    <citation type="submission" date="2022-01" db="EMBL/GenBank/DDBJ databases">
        <authorList>
            <person name="King R."/>
        </authorList>
    </citation>
    <scope>NUCLEOTIDE SEQUENCE</scope>
</reference>
<evidence type="ECO:0000313" key="4">
    <source>
        <dbReference type="EMBL" id="CAG9860534.1"/>
    </source>
</evidence>
<dbReference type="Pfam" id="PF05276">
    <property type="entry name" value="SH3BP5"/>
    <property type="match status" value="1"/>
</dbReference>
<evidence type="ECO:0000313" key="5">
    <source>
        <dbReference type="Proteomes" id="UP001153712"/>
    </source>
</evidence>
<dbReference type="EMBL" id="OU900096">
    <property type="protein sequence ID" value="CAG9860534.1"/>
    <property type="molecule type" value="Genomic_DNA"/>
</dbReference>
<dbReference type="InterPro" id="IPR007940">
    <property type="entry name" value="SH3BP5"/>
</dbReference>
<keyword evidence="5" id="KW-1185">Reference proteome</keyword>